<evidence type="ECO:0000256" key="8">
    <source>
        <dbReference type="ARBA" id="ARBA00023186"/>
    </source>
</evidence>
<evidence type="ECO:0000259" key="11">
    <source>
        <dbReference type="Pfam" id="PF02096"/>
    </source>
</evidence>
<proteinExistence type="inferred from homology"/>
<comment type="subcellular location">
    <subcellularLocation>
        <location evidence="1">Cell membrane</location>
        <topology evidence="1">Multi-pass membrane protein</topology>
    </subcellularLocation>
    <subcellularLocation>
        <location evidence="9">Membrane</location>
        <topology evidence="9">Multi-pass membrane protein</topology>
    </subcellularLocation>
</comment>
<reference evidence="12 13" key="1">
    <citation type="journal article" date="2016" name="Nat. Commun.">
        <title>Thousands of microbial genomes shed light on interconnected biogeochemical processes in an aquifer system.</title>
        <authorList>
            <person name="Anantharaman K."/>
            <person name="Brown C.T."/>
            <person name="Hug L.A."/>
            <person name="Sharon I."/>
            <person name="Castelle C.J."/>
            <person name="Probst A.J."/>
            <person name="Thomas B.C."/>
            <person name="Singh A."/>
            <person name="Wilkins M.J."/>
            <person name="Karaoz U."/>
            <person name="Brodie E.L."/>
            <person name="Williams K.H."/>
            <person name="Hubbard S.S."/>
            <person name="Banfield J.F."/>
        </authorList>
    </citation>
    <scope>NUCLEOTIDE SEQUENCE [LARGE SCALE GENOMIC DNA]</scope>
</reference>
<feature type="transmembrane region" description="Helical" evidence="10">
    <location>
        <begin position="194"/>
        <end position="218"/>
    </location>
</feature>
<dbReference type="AlphaFoldDB" id="A0A1F6M654"/>
<dbReference type="NCBIfam" id="TIGR03592">
    <property type="entry name" value="yidC_oxa1_cterm"/>
    <property type="match status" value="1"/>
</dbReference>
<feature type="domain" description="Membrane insertase YidC/Oxa/ALB C-terminal" evidence="11">
    <location>
        <begin position="28"/>
        <end position="230"/>
    </location>
</feature>
<evidence type="ECO:0000256" key="1">
    <source>
        <dbReference type="ARBA" id="ARBA00004651"/>
    </source>
</evidence>
<protein>
    <recommendedName>
        <fullName evidence="11">Membrane insertase YidC/Oxa/ALB C-terminal domain-containing protein</fullName>
    </recommendedName>
</protein>
<evidence type="ECO:0000256" key="9">
    <source>
        <dbReference type="RuleBase" id="RU003945"/>
    </source>
</evidence>
<feature type="transmembrane region" description="Helical" evidence="10">
    <location>
        <begin position="147"/>
        <end position="164"/>
    </location>
</feature>
<dbReference type="GO" id="GO:0005886">
    <property type="term" value="C:plasma membrane"/>
    <property type="evidence" value="ECO:0007669"/>
    <property type="project" value="UniProtKB-SubCell"/>
</dbReference>
<dbReference type="InterPro" id="IPR001708">
    <property type="entry name" value="YidC/ALB3/OXA1/COX18"/>
</dbReference>
<keyword evidence="2" id="KW-0813">Transport</keyword>
<dbReference type="PANTHER" id="PTHR12428:SF65">
    <property type="entry name" value="CYTOCHROME C OXIDASE ASSEMBLY PROTEIN COX18, MITOCHONDRIAL"/>
    <property type="match status" value="1"/>
</dbReference>
<evidence type="ECO:0000313" key="12">
    <source>
        <dbReference type="EMBL" id="OGH67124.1"/>
    </source>
</evidence>
<evidence type="ECO:0000256" key="2">
    <source>
        <dbReference type="ARBA" id="ARBA00022448"/>
    </source>
</evidence>
<feature type="transmembrane region" description="Helical" evidence="10">
    <location>
        <begin position="92"/>
        <end position="113"/>
    </location>
</feature>
<comment type="similarity">
    <text evidence="9">Belongs to the OXA1/ALB3/YidC family.</text>
</comment>
<keyword evidence="6 10" id="KW-1133">Transmembrane helix</keyword>
<sequence>MSALFQTILYQPLFNILVALYNIIPDIGVVILIITVLVKAALYPLTTSSIKAQKSLTDMQPKLDALKKQYKDNQQQLAQETMKLYKEHKVNPFGSCLPLLIQIPVFLALYWVLQKGLTGQDFSLLYTFVKNPGTINTMTLGLFDLKNASPILAVLAGLAQFWQAKMMTTKRPPQNAGTGAKDENMMAMMNKQMLYIFPVMTVLIGLKLPGGLALYWLLSTVLTALQQEVIFRTAKKNNPAVGGKIEKDVIEGKIIE</sequence>
<evidence type="ECO:0000256" key="6">
    <source>
        <dbReference type="ARBA" id="ARBA00022989"/>
    </source>
</evidence>
<comment type="caution">
    <text evidence="12">The sequence shown here is derived from an EMBL/GenBank/DDBJ whole genome shotgun (WGS) entry which is preliminary data.</text>
</comment>
<name>A0A1F6M654_9BACT</name>
<dbReference type="GO" id="GO:0051205">
    <property type="term" value="P:protein insertion into membrane"/>
    <property type="evidence" value="ECO:0007669"/>
    <property type="project" value="TreeGrafter"/>
</dbReference>
<dbReference type="InterPro" id="IPR028055">
    <property type="entry name" value="YidC/Oxa/ALB_C"/>
</dbReference>
<dbReference type="STRING" id="1798676.A3B90_02190"/>
<evidence type="ECO:0000256" key="3">
    <source>
        <dbReference type="ARBA" id="ARBA00022475"/>
    </source>
</evidence>
<accession>A0A1F6M654</accession>
<evidence type="ECO:0000256" key="5">
    <source>
        <dbReference type="ARBA" id="ARBA00022927"/>
    </source>
</evidence>
<evidence type="ECO:0000313" key="13">
    <source>
        <dbReference type="Proteomes" id="UP000178742"/>
    </source>
</evidence>
<keyword evidence="4 9" id="KW-0812">Transmembrane</keyword>
<evidence type="ECO:0000256" key="7">
    <source>
        <dbReference type="ARBA" id="ARBA00023136"/>
    </source>
</evidence>
<gene>
    <name evidence="12" type="ORF">A3B90_02190</name>
</gene>
<evidence type="ECO:0000256" key="4">
    <source>
        <dbReference type="ARBA" id="ARBA00022692"/>
    </source>
</evidence>
<dbReference type="InterPro" id="IPR047196">
    <property type="entry name" value="YidC_ALB_C"/>
</dbReference>
<dbReference type="Proteomes" id="UP000178742">
    <property type="component" value="Unassembled WGS sequence"/>
</dbReference>
<dbReference type="EMBL" id="MFPX01000005">
    <property type="protein sequence ID" value="OGH67124.1"/>
    <property type="molecule type" value="Genomic_DNA"/>
</dbReference>
<dbReference type="Pfam" id="PF02096">
    <property type="entry name" value="60KD_IMP"/>
    <property type="match status" value="1"/>
</dbReference>
<keyword evidence="3" id="KW-1003">Cell membrane</keyword>
<feature type="transmembrane region" description="Helical" evidence="10">
    <location>
        <begin position="20"/>
        <end position="45"/>
    </location>
</feature>
<dbReference type="GO" id="GO:0015031">
    <property type="term" value="P:protein transport"/>
    <property type="evidence" value="ECO:0007669"/>
    <property type="project" value="UniProtKB-KW"/>
</dbReference>
<keyword evidence="5" id="KW-0653">Protein transport</keyword>
<dbReference type="CDD" id="cd20070">
    <property type="entry name" value="5TM_YidC_Alb3"/>
    <property type="match status" value="1"/>
</dbReference>
<keyword evidence="7 10" id="KW-0472">Membrane</keyword>
<dbReference type="PANTHER" id="PTHR12428">
    <property type="entry name" value="OXA1"/>
    <property type="match status" value="1"/>
</dbReference>
<dbReference type="GO" id="GO:0032977">
    <property type="term" value="F:membrane insertase activity"/>
    <property type="evidence" value="ECO:0007669"/>
    <property type="project" value="InterPro"/>
</dbReference>
<organism evidence="12 13">
    <name type="scientific">Candidatus Magasanikbacteria bacterium RIFCSPHIGHO2_02_FULL_41_13</name>
    <dbReference type="NCBI Taxonomy" id="1798676"/>
    <lineage>
        <taxon>Bacteria</taxon>
        <taxon>Candidatus Magasanikiibacteriota</taxon>
    </lineage>
</organism>
<evidence type="ECO:0000256" key="10">
    <source>
        <dbReference type="SAM" id="Phobius"/>
    </source>
</evidence>
<keyword evidence="8" id="KW-0143">Chaperone</keyword>